<proteinExistence type="predicted"/>
<dbReference type="Proteomes" id="UP000008237">
    <property type="component" value="Unassembled WGS sequence"/>
</dbReference>
<protein>
    <submittedName>
        <fullName evidence="2">Uncharacterized protein</fullName>
    </submittedName>
</protein>
<feature type="non-terminal residue" evidence="2">
    <location>
        <position position="37"/>
    </location>
</feature>
<gene>
    <name evidence="2" type="ORF">EAI_11621</name>
</gene>
<dbReference type="InParanoid" id="E2BQC5"/>
<name>E2BQC5_HARSA</name>
<evidence type="ECO:0000313" key="2">
    <source>
        <dbReference type="EMBL" id="EFN82105.1"/>
    </source>
</evidence>
<feature type="non-terminal residue" evidence="2">
    <location>
        <position position="1"/>
    </location>
</feature>
<dbReference type="EMBL" id="GL449721">
    <property type="protein sequence ID" value="EFN82105.1"/>
    <property type="molecule type" value="Genomic_DNA"/>
</dbReference>
<feature type="compositionally biased region" description="Basic and acidic residues" evidence="1">
    <location>
        <begin position="7"/>
        <end position="16"/>
    </location>
</feature>
<reference evidence="2 3" key="1">
    <citation type="journal article" date="2010" name="Science">
        <title>Genomic comparison of the ants Camponotus floridanus and Harpegnathos saltator.</title>
        <authorList>
            <person name="Bonasio R."/>
            <person name="Zhang G."/>
            <person name="Ye C."/>
            <person name="Mutti N.S."/>
            <person name="Fang X."/>
            <person name="Qin N."/>
            <person name="Donahue G."/>
            <person name="Yang P."/>
            <person name="Li Q."/>
            <person name="Li C."/>
            <person name="Zhang P."/>
            <person name="Huang Z."/>
            <person name="Berger S.L."/>
            <person name="Reinberg D."/>
            <person name="Wang J."/>
            <person name="Liebig J."/>
        </authorList>
    </citation>
    <scope>NUCLEOTIDE SEQUENCE [LARGE SCALE GENOMIC DNA]</scope>
    <source>
        <strain evidence="2 3">R22 G/1</strain>
    </source>
</reference>
<dbReference type="AlphaFoldDB" id="E2BQC5"/>
<accession>E2BQC5</accession>
<feature type="compositionally biased region" description="Polar residues" evidence="1">
    <location>
        <begin position="27"/>
        <end position="37"/>
    </location>
</feature>
<evidence type="ECO:0000256" key="1">
    <source>
        <dbReference type="SAM" id="MobiDB-lite"/>
    </source>
</evidence>
<feature type="region of interest" description="Disordered" evidence="1">
    <location>
        <begin position="1"/>
        <end position="37"/>
    </location>
</feature>
<dbReference type="OrthoDB" id="7537987at2759"/>
<evidence type="ECO:0000313" key="3">
    <source>
        <dbReference type="Proteomes" id="UP000008237"/>
    </source>
</evidence>
<sequence>HFDDSQFENRRQDGWRKLKPNAIPTIFGSNSDPSSIG</sequence>
<keyword evidence="3" id="KW-1185">Reference proteome</keyword>
<organism evidence="3">
    <name type="scientific">Harpegnathos saltator</name>
    <name type="common">Jerdon's jumping ant</name>
    <dbReference type="NCBI Taxonomy" id="610380"/>
    <lineage>
        <taxon>Eukaryota</taxon>
        <taxon>Metazoa</taxon>
        <taxon>Ecdysozoa</taxon>
        <taxon>Arthropoda</taxon>
        <taxon>Hexapoda</taxon>
        <taxon>Insecta</taxon>
        <taxon>Pterygota</taxon>
        <taxon>Neoptera</taxon>
        <taxon>Endopterygota</taxon>
        <taxon>Hymenoptera</taxon>
        <taxon>Apocrita</taxon>
        <taxon>Aculeata</taxon>
        <taxon>Formicoidea</taxon>
        <taxon>Formicidae</taxon>
        <taxon>Ponerinae</taxon>
        <taxon>Ponerini</taxon>
        <taxon>Harpegnathos</taxon>
    </lineage>
</organism>